<keyword evidence="2" id="KW-1185">Reference proteome</keyword>
<dbReference type="Proteomes" id="UP000747542">
    <property type="component" value="Unassembled WGS sequence"/>
</dbReference>
<organism evidence="1 2">
    <name type="scientific">Homarus americanus</name>
    <name type="common">American lobster</name>
    <dbReference type="NCBI Taxonomy" id="6706"/>
    <lineage>
        <taxon>Eukaryota</taxon>
        <taxon>Metazoa</taxon>
        <taxon>Ecdysozoa</taxon>
        <taxon>Arthropoda</taxon>
        <taxon>Crustacea</taxon>
        <taxon>Multicrustacea</taxon>
        <taxon>Malacostraca</taxon>
        <taxon>Eumalacostraca</taxon>
        <taxon>Eucarida</taxon>
        <taxon>Decapoda</taxon>
        <taxon>Pleocyemata</taxon>
        <taxon>Astacidea</taxon>
        <taxon>Nephropoidea</taxon>
        <taxon>Nephropidae</taxon>
        <taxon>Homarus</taxon>
    </lineage>
</organism>
<comment type="caution">
    <text evidence="1">The sequence shown here is derived from an EMBL/GenBank/DDBJ whole genome shotgun (WGS) entry which is preliminary data.</text>
</comment>
<proteinExistence type="predicted"/>
<gene>
    <name evidence="1" type="ORF">Hamer_G016004</name>
</gene>
<evidence type="ECO:0000313" key="2">
    <source>
        <dbReference type="Proteomes" id="UP000747542"/>
    </source>
</evidence>
<evidence type="ECO:0000313" key="1">
    <source>
        <dbReference type="EMBL" id="KAG7155631.1"/>
    </source>
</evidence>
<dbReference type="AlphaFoldDB" id="A0A8J5MLC6"/>
<accession>A0A8J5MLC6</accession>
<sequence>MAMDMALEMDLNVDQSCTIIRNVKKDIRAYYEVLEKRKNAQQITFDAFIRAKPSTPSAPTTPCTSKQNTAFRPVQDQCKTTAFNE</sequence>
<name>A0A8J5MLC6_HOMAM</name>
<dbReference type="EMBL" id="JAHLQT010041065">
    <property type="protein sequence ID" value="KAG7155631.1"/>
    <property type="molecule type" value="Genomic_DNA"/>
</dbReference>
<protein>
    <submittedName>
        <fullName evidence="1">Uncharacterized protein</fullName>
    </submittedName>
</protein>
<reference evidence="1" key="1">
    <citation type="journal article" date="2021" name="Sci. Adv.">
        <title>The American lobster genome reveals insights on longevity, neural, and immune adaptations.</title>
        <authorList>
            <person name="Polinski J.M."/>
            <person name="Zimin A.V."/>
            <person name="Clark K.F."/>
            <person name="Kohn A.B."/>
            <person name="Sadowski N."/>
            <person name="Timp W."/>
            <person name="Ptitsyn A."/>
            <person name="Khanna P."/>
            <person name="Romanova D.Y."/>
            <person name="Williams P."/>
            <person name="Greenwood S.J."/>
            <person name="Moroz L.L."/>
            <person name="Walt D.R."/>
            <person name="Bodnar A.G."/>
        </authorList>
    </citation>
    <scope>NUCLEOTIDE SEQUENCE</scope>
    <source>
        <strain evidence="1">GMGI-L3</strain>
    </source>
</reference>